<evidence type="ECO:0000259" key="17">
    <source>
        <dbReference type="SMART" id="SM00642"/>
    </source>
</evidence>
<dbReference type="EMBL" id="JMCB01000009">
    <property type="protein sequence ID" value="KFE66691.1"/>
    <property type="molecule type" value="Genomic_DNA"/>
</dbReference>
<dbReference type="Pfam" id="PF11941">
    <property type="entry name" value="DUF3459"/>
    <property type="match status" value="1"/>
</dbReference>
<dbReference type="InterPro" id="IPR006047">
    <property type="entry name" value="GH13_cat_dom"/>
</dbReference>
<dbReference type="PANTHER" id="PTHR43651:SF11">
    <property type="entry name" value="MALTO-OLIGOSYLTREHALOSE TREHALOHYDROLASE"/>
    <property type="match status" value="1"/>
</dbReference>
<dbReference type="InterPro" id="IPR013783">
    <property type="entry name" value="Ig-like_fold"/>
</dbReference>
<evidence type="ECO:0000256" key="4">
    <source>
        <dbReference type="ARBA" id="ARBA00012268"/>
    </source>
</evidence>
<evidence type="ECO:0000256" key="16">
    <source>
        <dbReference type="PIRSR" id="PIRSR006337-3"/>
    </source>
</evidence>
<dbReference type="PANTHER" id="PTHR43651">
    <property type="entry name" value="1,4-ALPHA-GLUCAN-BRANCHING ENZYME"/>
    <property type="match status" value="1"/>
</dbReference>
<dbReference type="Proteomes" id="UP000028725">
    <property type="component" value="Unassembled WGS sequence"/>
</dbReference>
<dbReference type="STRING" id="394096.DB31_8905"/>
<evidence type="ECO:0000256" key="15">
    <source>
        <dbReference type="PIRSR" id="PIRSR006337-1"/>
    </source>
</evidence>
<proteinExistence type="inferred from homology"/>
<dbReference type="InterPro" id="IPR014756">
    <property type="entry name" value="Ig_E-set"/>
</dbReference>
<comment type="pathway">
    <text evidence="2 14">Glycan biosynthesis; trehalose biosynthesis.</text>
</comment>
<dbReference type="CDD" id="cd11325">
    <property type="entry name" value="AmyAc_GTHase"/>
    <property type="match status" value="1"/>
</dbReference>
<evidence type="ECO:0000256" key="2">
    <source>
        <dbReference type="ARBA" id="ARBA00005199"/>
    </source>
</evidence>
<feature type="domain" description="Glycosyl hydrolase family 13 catalytic" evidence="17">
    <location>
        <begin position="76"/>
        <end position="428"/>
    </location>
</feature>
<feature type="active site" description="Proton donor" evidence="15">
    <location>
        <position position="263"/>
    </location>
</feature>
<organism evidence="18 19">
    <name type="scientific">Hyalangium minutum</name>
    <dbReference type="NCBI Taxonomy" id="394096"/>
    <lineage>
        <taxon>Bacteria</taxon>
        <taxon>Pseudomonadati</taxon>
        <taxon>Myxococcota</taxon>
        <taxon>Myxococcia</taxon>
        <taxon>Myxococcales</taxon>
        <taxon>Cystobacterineae</taxon>
        <taxon>Archangiaceae</taxon>
        <taxon>Hyalangium</taxon>
    </lineage>
</organism>
<dbReference type="SUPFAM" id="SSF81296">
    <property type="entry name" value="E set domains"/>
    <property type="match status" value="1"/>
</dbReference>
<protein>
    <recommendedName>
        <fullName evidence="5 13">Malto-oligosyltrehalose trehalohydrolase</fullName>
        <shortName evidence="14">MTHase</shortName>
        <ecNumber evidence="4 13">3.2.1.141</ecNumber>
    </recommendedName>
    <alternativeName>
        <fullName evidence="11 14">4-alpha-D-((1-&gt;4)-alpha-D-glucano)trehalose trehalohydrolase</fullName>
    </alternativeName>
    <alternativeName>
        <fullName evidence="10 14">Maltooligosyl trehalose trehalohydrolase</fullName>
    </alternativeName>
</protein>
<evidence type="ECO:0000256" key="9">
    <source>
        <dbReference type="ARBA" id="ARBA00023295"/>
    </source>
</evidence>
<name>A0A085WG78_9BACT</name>
<dbReference type="GO" id="GO:0005992">
    <property type="term" value="P:trehalose biosynthetic process"/>
    <property type="evidence" value="ECO:0007669"/>
    <property type="project" value="UniProtKB-UniRule"/>
</dbReference>
<feature type="site" description="Transition state stabilizer" evidence="16">
    <location>
        <position position="358"/>
    </location>
</feature>
<evidence type="ECO:0000256" key="13">
    <source>
        <dbReference type="NCBIfam" id="TIGR02402"/>
    </source>
</evidence>
<evidence type="ECO:0000256" key="3">
    <source>
        <dbReference type="ARBA" id="ARBA00008061"/>
    </source>
</evidence>
<evidence type="ECO:0000256" key="11">
    <source>
        <dbReference type="ARBA" id="ARBA00033284"/>
    </source>
</evidence>
<keyword evidence="8" id="KW-0119">Carbohydrate metabolism</keyword>
<dbReference type="SMART" id="SM00642">
    <property type="entry name" value="Aamy"/>
    <property type="match status" value="1"/>
</dbReference>
<sequence length="587" mass="65649">MRYLPLEKTADGYFEGTHTASVGAHYKYRLDGGETYPDPCSRFQPEGPHGPSRIVDPSRYAWKDREWRGVPSIKGQVLYELHLGTFTPEGTYAAAAAKLPLLKELGVTVVELMPLHTFPGRYNWGYDGVTLFAPCAVYGEPDDLRRLVEEAHRLGLGIILDVVYNHLGPDGNYLSQYSQGYFNPKYPNEWGDPTNFDDGEAAGPSRDFFTQNACLWVAEYHFDGLRIDATQSLYDASPTHIVKELVDKTRAAVGDRKLLLIGENEPQDVRIVSPSEKGGYGADGLWVDDFHHTARVASVGRSEAYLQDYCGSAQELLSCALRNSLYQGQYYSWQKKRRGSPLLRTAPEHIVFYLQNHDQLANTLRGQRLHVTAGYARARALTTLLLLLPQTPMLFMGQEFFASSPFHYFVDHKPELQKLVQKGRNEFLSQFESAQQALEVEGHEVPIGDEAFQASKLNWDEHTRNADALRLHQELLRLRKEDPVFAAQDPSRLAGAVLCSHALVLRYFGTGQEGDRLLLLNLGTGLDLEPCPEPLLAPEPGKIWRLLLSSEHVRYGGMGAPALPGEGRLRIPGQTALVLTSTEEKKA</sequence>
<evidence type="ECO:0000256" key="12">
    <source>
        <dbReference type="ARBA" id="ARBA00034013"/>
    </source>
</evidence>
<dbReference type="InterPro" id="IPR012768">
    <property type="entry name" value="Trehalose_TreZ"/>
</dbReference>
<evidence type="ECO:0000256" key="6">
    <source>
        <dbReference type="ARBA" id="ARBA00022490"/>
    </source>
</evidence>
<dbReference type="Pfam" id="PF00128">
    <property type="entry name" value="Alpha-amylase"/>
    <property type="match status" value="1"/>
</dbReference>
<evidence type="ECO:0000256" key="8">
    <source>
        <dbReference type="ARBA" id="ARBA00023277"/>
    </source>
</evidence>
<accession>A0A085WG78</accession>
<dbReference type="InterPro" id="IPR022567">
    <property type="entry name" value="DUF3459"/>
</dbReference>
<keyword evidence="6" id="KW-0963">Cytoplasm</keyword>
<dbReference type="Gene3D" id="3.20.20.80">
    <property type="entry name" value="Glycosidases"/>
    <property type="match status" value="1"/>
</dbReference>
<evidence type="ECO:0000256" key="10">
    <source>
        <dbReference type="ARBA" id="ARBA00032057"/>
    </source>
</evidence>
<comment type="catalytic activity">
    <reaction evidence="12 14">
        <text>hydrolysis of (1-&gt;4)-alpha-D-glucosidic linkage in 4-alpha-D-[(1-&gt;4)-alpha-D-glucanosyl]n trehalose to yield trehalose and (1-&gt;4)-alpha-D-glucan.</text>
        <dbReference type="EC" id="3.2.1.141"/>
    </reaction>
</comment>
<dbReference type="AlphaFoldDB" id="A0A085WG78"/>
<dbReference type="GO" id="GO:0033942">
    <property type="term" value="F:4-alpha-D-(1-&gt;4)-alpha-D-glucanotrehalose trehalohydrolase activity"/>
    <property type="evidence" value="ECO:0007669"/>
    <property type="project" value="UniProtKB-EC"/>
</dbReference>
<comment type="similarity">
    <text evidence="3 14">Belongs to the glycosyl hydrolase 13 family.</text>
</comment>
<dbReference type="PATRIC" id="fig|394096.3.peg.4935"/>
<reference evidence="18 19" key="1">
    <citation type="submission" date="2014-04" db="EMBL/GenBank/DDBJ databases">
        <title>Genome assembly of Hyalangium minutum DSM 14724.</title>
        <authorList>
            <person name="Sharma G."/>
            <person name="Subramanian S."/>
        </authorList>
    </citation>
    <scope>NUCLEOTIDE SEQUENCE [LARGE SCALE GENOMIC DNA]</scope>
    <source>
        <strain evidence="18 19">DSM 14724</strain>
    </source>
</reference>
<evidence type="ECO:0000256" key="7">
    <source>
        <dbReference type="ARBA" id="ARBA00022801"/>
    </source>
</evidence>
<dbReference type="Gene3D" id="1.10.10.760">
    <property type="entry name" value="E-set domains of sugar-utilizing enzymes"/>
    <property type="match status" value="1"/>
</dbReference>
<dbReference type="EC" id="3.2.1.141" evidence="4 13"/>
<comment type="caution">
    <text evidence="18">The sequence shown here is derived from an EMBL/GenBank/DDBJ whole genome shotgun (WGS) entry which is preliminary data.</text>
</comment>
<dbReference type="GO" id="GO:0005737">
    <property type="term" value="C:cytoplasm"/>
    <property type="evidence" value="ECO:0007669"/>
    <property type="project" value="UniProtKB-SubCell"/>
</dbReference>
<gene>
    <name evidence="18" type="ORF">DB31_8905</name>
</gene>
<dbReference type="SUPFAM" id="SSF51445">
    <property type="entry name" value="(Trans)glycosidases"/>
    <property type="match status" value="1"/>
</dbReference>
<feature type="active site" description="Nucleophile" evidence="15">
    <location>
        <position position="228"/>
    </location>
</feature>
<dbReference type="CDD" id="cd02853">
    <property type="entry name" value="E_set_MTHase_like_N"/>
    <property type="match status" value="1"/>
</dbReference>
<dbReference type="PIRSF" id="PIRSF006337">
    <property type="entry name" value="Trehalose_TreZ"/>
    <property type="match status" value="1"/>
</dbReference>
<evidence type="ECO:0000256" key="5">
    <source>
        <dbReference type="ARBA" id="ARBA00015938"/>
    </source>
</evidence>
<keyword evidence="9 14" id="KW-0326">Glycosidase</keyword>
<comment type="subcellular location">
    <subcellularLocation>
        <location evidence="1 15">Cytoplasm</location>
    </subcellularLocation>
</comment>
<dbReference type="InterPro" id="IPR017853">
    <property type="entry name" value="GH"/>
</dbReference>
<dbReference type="NCBIfam" id="TIGR02402">
    <property type="entry name" value="trehalose_TreZ"/>
    <property type="match status" value="1"/>
</dbReference>
<evidence type="ECO:0000313" key="19">
    <source>
        <dbReference type="Proteomes" id="UP000028725"/>
    </source>
</evidence>
<evidence type="ECO:0000313" key="18">
    <source>
        <dbReference type="EMBL" id="KFE66691.1"/>
    </source>
</evidence>
<evidence type="ECO:0000256" key="14">
    <source>
        <dbReference type="PIRNR" id="PIRNR006337"/>
    </source>
</evidence>
<dbReference type="InterPro" id="IPR044901">
    <property type="entry name" value="Trehalose_TreZ_E-set_sf"/>
</dbReference>
<dbReference type="UniPathway" id="UPA00299"/>
<evidence type="ECO:0000256" key="1">
    <source>
        <dbReference type="ARBA" id="ARBA00004496"/>
    </source>
</evidence>
<keyword evidence="19" id="KW-1185">Reference proteome</keyword>
<dbReference type="Gene3D" id="2.60.40.10">
    <property type="entry name" value="Immunoglobulins"/>
    <property type="match status" value="1"/>
</dbReference>
<keyword evidence="7 14" id="KW-0378">Hydrolase</keyword>